<reference evidence="2 3" key="1">
    <citation type="submission" date="2018-10" db="EMBL/GenBank/DDBJ databases">
        <title>Genome assembly for a Yunnan-Guizhou Plateau 3E fish, Anabarilius grahami (Regan), and its evolutionary and genetic applications.</title>
        <authorList>
            <person name="Jiang W."/>
        </authorList>
    </citation>
    <scope>NUCLEOTIDE SEQUENCE [LARGE SCALE GENOMIC DNA]</scope>
    <source>
        <strain evidence="2">AG-KIZ</strain>
        <tissue evidence="2">Muscle</tissue>
    </source>
</reference>
<dbReference type="AlphaFoldDB" id="A0A3N0XHR9"/>
<protein>
    <submittedName>
        <fullName evidence="2">Uncharacterized protein</fullName>
    </submittedName>
</protein>
<dbReference type="Proteomes" id="UP000281406">
    <property type="component" value="Unassembled WGS sequence"/>
</dbReference>
<keyword evidence="1" id="KW-0472">Membrane</keyword>
<evidence type="ECO:0000313" key="2">
    <source>
        <dbReference type="EMBL" id="ROI27776.1"/>
    </source>
</evidence>
<comment type="caution">
    <text evidence="2">The sequence shown here is derived from an EMBL/GenBank/DDBJ whole genome shotgun (WGS) entry which is preliminary data.</text>
</comment>
<keyword evidence="1" id="KW-1133">Transmembrane helix</keyword>
<dbReference type="EMBL" id="RJVU01073043">
    <property type="protein sequence ID" value="ROI27776.1"/>
    <property type="molecule type" value="Genomic_DNA"/>
</dbReference>
<proteinExistence type="predicted"/>
<evidence type="ECO:0000313" key="3">
    <source>
        <dbReference type="Proteomes" id="UP000281406"/>
    </source>
</evidence>
<sequence>MVSFIRVREGVGLVQRDDILNLFMLGLVFTTPTLSVVLLHSIQNVLVLLEEEYSEKCLVPTVKFSGTKALIKGCMSAEVSYAVDVVNAVQHFHALRKNAGSLLAGSCISITRKRCGSHVYSVDQY</sequence>
<evidence type="ECO:0000256" key="1">
    <source>
        <dbReference type="SAM" id="Phobius"/>
    </source>
</evidence>
<gene>
    <name evidence="2" type="ORF">DPX16_23098</name>
</gene>
<keyword evidence="3" id="KW-1185">Reference proteome</keyword>
<keyword evidence="1" id="KW-0812">Transmembrane</keyword>
<feature type="transmembrane region" description="Helical" evidence="1">
    <location>
        <begin position="20"/>
        <end position="39"/>
    </location>
</feature>
<name>A0A3N0XHR9_ANAGA</name>
<accession>A0A3N0XHR9</accession>
<organism evidence="2 3">
    <name type="scientific">Anabarilius grahami</name>
    <name type="common">Kanglang fish</name>
    <name type="synonym">Barilius grahami</name>
    <dbReference type="NCBI Taxonomy" id="495550"/>
    <lineage>
        <taxon>Eukaryota</taxon>
        <taxon>Metazoa</taxon>
        <taxon>Chordata</taxon>
        <taxon>Craniata</taxon>
        <taxon>Vertebrata</taxon>
        <taxon>Euteleostomi</taxon>
        <taxon>Actinopterygii</taxon>
        <taxon>Neopterygii</taxon>
        <taxon>Teleostei</taxon>
        <taxon>Ostariophysi</taxon>
        <taxon>Cypriniformes</taxon>
        <taxon>Xenocyprididae</taxon>
        <taxon>Xenocypridinae</taxon>
        <taxon>Xenocypridinae incertae sedis</taxon>
        <taxon>Anabarilius</taxon>
    </lineage>
</organism>